<dbReference type="EMBL" id="CM041542">
    <property type="protein sequence ID" value="KAI3365592.1"/>
    <property type="molecule type" value="Genomic_DNA"/>
</dbReference>
<reference evidence="1" key="1">
    <citation type="submission" date="2022-04" db="EMBL/GenBank/DDBJ databases">
        <title>Jade perch genome.</title>
        <authorList>
            <person name="Chao B."/>
        </authorList>
    </citation>
    <scope>NUCLEOTIDE SEQUENCE</scope>
    <source>
        <strain evidence="1">CB-2022</strain>
    </source>
</reference>
<gene>
    <name evidence="1" type="ORF">L3Q82_010672</name>
</gene>
<organism evidence="1 2">
    <name type="scientific">Scortum barcoo</name>
    <name type="common">barcoo grunter</name>
    <dbReference type="NCBI Taxonomy" id="214431"/>
    <lineage>
        <taxon>Eukaryota</taxon>
        <taxon>Metazoa</taxon>
        <taxon>Chordata</taxon>
        <taxon>Craniata</taxon>
        <taxon>Vertebrata</taxon>
        <taxon>Euteleostomi</taxon>
        <taxon>Actinopterygii</taxon>
        <taxon>Neopterygii</taxon>
        <taxon>Teleostei</taxon>
        <taxon>Neoteleostei</taxon>
        <taxon>Acanthomorphata</taxon>
        <taxon>Eupercaria</taxon>
        <taxon>Centrarchiformes</taxon>
        <taxon>Terapontoidei</taxon>
        <taxon>Terapontidae</taxon>
        <taxon>Scortum</taxon>
    </lineage>
</organism>
<sequence length="407" mass="45259">MLQQIPPAAQGCAGLGAVILGGAEEGNTDTRLAGHRGSLAESTRCFKRKSFILELNKMDPFNEDDIKMYFYENRLKTFEGWPFDEDCSCTPENMAKAGFIHTPSENSPDIAMCFFCLKELEGWEPEDDPEKEHKSHSPSCHFISLKKKVEELTVEEFIKLQKEKHKFSINKSCNEGIAKFEEAAKLRRADIIKTAMGEEMKVTFGSVVIAAGICGILSFAFLATSLGTEYWYIIEMNPMNMSDFEDMSSHSGLWSINEGGKMNADSIDSFTSDYSRYSETELHMLNMHSAIVVLLPFSLVLLLFGGICGLVSSLARSPVLLTRTAAYFFICSLLTLCGVSLYIIYSDEALAETERLVGLEGLAHIRTSFGWSMDLAWLSYGLELLTSILLLVAARVVKLQHSSPTMA</sequence>
<accession>A0ACB8WCH7</accession>
<name>A0ACB8WCH7_9TELE</name>
<keyword evidence="2" id="KW-1185">Reference proteome</keyword>
<comment type="caution">
    <text evidence="1">The sequence shown here is derived from an EMBL/GenBank/DDBJ whole genome shotgun (WGS) entry which is preliminary data.</text>
</comment>
<proteinExistence type="predicted"/>
<evidence type="ECO:0000313" key="1">
    <source>
        <dbReference type="EMBL" id="KAI3365592.1"/>
    </source>
</evidence>
<protein>
    <submittedName>
        <fullName evidence="1">Uncharacterized protein</fullName>
    </submittedName>
</protein>
<dbReference type="Proteomes" id="UP000831701">
    <property type="component" value="Chromosome 12"/>
</dbReference>
<evidence type="ECO:0000313" key="2">
    <source>
        <dbReference type="Proteomes" id="UP000831701"/>
    </source>
</evidence>